<feature type="transmembrane region" description="Helical" evidence="1">
    <location>
        <begin position="32"/>
        <end position="52"/>
    </location>
</feature>
<dbReference type="EMBL" id="CP082237">
    <property type="protein sequence ID" value="QZT33855.1"/>
    <property type="molecule type" value="Genomic_DNA"/>
</dbReference>
<feature type="transmembrane region" description="Helical" evidence="1">
    <location>
        <begin position="7"/>
        <end position="26"/>
    </location>
</feature>
<accession>A0A8X8I3Q7</accession>
<organism evidence="2 3">
    <name type="scientific">Caldalkalibacillus thermarum (strain TA2.A1)</name>
    <dbReference type="NCBI Taxonomy" id="986075"/>
    <lineage>
        <taxon>Bacteria</taxon>
        <taxon>Bacillati</taxon>
        <taxon>Bacillota</taxon>
        <taxon>Bacilli</taxon>
        <taxon>Bacillales</taxon>
        <taxon>Bacillaceae</taxon>
        <taxon>Caldalkalibacillus</taxon>
    </lineage>
</organism>
<dbReference type="Proteomes" id="UP000825179">
    <property type="component" value="Chromosome"/>
</dbReference>
<gene>
    <name evidence="2" type="ORF">HUR95_16890</name>
</gene>
<dbReference type="InterPro" id="IPR019649">
    <property type="entry name" value="DUF2512"/>
</dbReference>
<keyword evidence="1" id="KW-1133">Transmembrane helix</keyword>
<keyword evidence="3" id="KW-1185">Reference proteome</keyword>
<proteinExistence type="predicted"/>
<evidence type="ECO:0000313" key="2">
    <source>
        <dbReference type="EMBL" id="QZT33855.1"/>
    </source>
</evidence>
<keyword evidence="1" id="KW-0812">Transmembrane</keyword>
<reference evidence="2 3" key="1">
    <citation type="journal article" date="2020" name="Extremophiles">
        <title>Genomic analysis of Caldalkalibacillus thermarum TA2.A1 reveals aerobic alkaliphilic metabolism and evolutionary hallmarks linking alkaliphilic bacteria and plant life.</title>
        <authorList>
            <person name="de Jong S.I."/>
            <person name="van den Broek M.A."/>
            <person name="Merkel A.Y."/>
            <person name="de la Torre Cortes P."/>
            <person name="Kalamorz F."/>
            <person name="Cook G.M."/>
            <person name="van Loosdrecht M.C.M."/>
            <person name="McMillan D.G.G."/>
        </authorList>
    </citation>
    <scope>NUCLEOTIDE SEQUENCE [LARGE SCALE GENOMIC DNA]</scope>
    <source>
        <strain evidence="2 3">TA2.A1</strain>
    </source>
</reference>
<sequence>MKHVWALLIKAAIVFVVLFIVLNWMNDYRVDPTVALALLLTGLSYLIGDLAILPMTNNFVATLADIGLNTFALWIIGPFFLGAFVPFTTALLASVIIGVGEWFFHQYMERAVFPNREKEPEQA</sequence>
<name>A0A8X8I3Q7_CALTT</name>
<dbReference type="Pfam" id="PF10710">
    <property type="entry name" value="DUF2512"/>
    <property type="match status" value="1"/>
</dbReference>
<evidence type="ECO:0000256" key="1">
    <source>
        <dbReference type="SAM" id="Phobius"/>
    </source>
</evidence>
<keyword evidence="1" id="KW-0472">Membrane</keyword>
<dbReference type="AlphaFoldDB" id="A0A8X8I3Q7"/>
<protein>
    <submittedName>
        <fullName evidence="2">YndM family protein</fullName>
    </submittedName>
</protein>
<dbReference type="RefSeq" id="WP_222822799.1">
    <property type="nucleotide sequence ID" value="NZ_CP082237.1"/>
</dbReference>
<dbReference type="KEGG" id="cthu:HUR95_16890"/>
<evidence type="ECO:0000313" key="3">
    <source>
        <dbReference type="Proteomes" id="UP000825179"/>
    </source>
</evidence>
<feature type="transmembrane region" description="Helical" evidence="1">
    <location>
        <begin position="83"/>
        <end position="104"/>
    </location>
</feature>